<name>M0B6C4_9EURY</name>
<comment type="caution">
    <text evidence="3">The sequence shown here is derived from an EMBL/GenBank/DDBJ whole genome shotgun (WGS) entry which is preliminary data.</text>
</comment>
<organism evidence="3 4">
    <name type="scientific">Natrialba chahannaoensis JCM 10990</name>
    <dbReference type="NCBI Taxonomy" id="1227492"/>
    <lineage>
        <taxon>Archaea</taxon>
        <taxon>Methanobacteriati</taxon>
        <taxon>Methanobacteriota</taxon>
        <taxon>Stenosarchaea group</taxon>
        <taxon>Halobacteria</taxon>
        <taxon>Halobacteriales</taxon>
        <taxon>Natrialbaceae</taxon>
        <taxon>Natrialba</taxon>
    </lineage>
</organism>
<keyword evidence="4" id="KW-1185">Reference proteome</keyword>
<gene>
    <name evidence="3" type="ORF">C482_01520</name>
</gene>
<dbReference type="PATRIC" id="fig|1227492.4.peg.296"/>
<protein>
    <recommendedName>
        <fullName evidence="2">Halobacterial output domain-containing protein</fullName>
    </recommendedName>
</protein>
<evidence type="ECO:0000313" key="4">
    <source>
        <dbReference type="Proteomes" id="UP000011693"/>
    </source>
</evidence>
<dbReference type="EMBL" id="AOIN01000008">
    <property type="protein sequence ID" value="ELZ06456.1"/>
    <property type="molecule type" value="Genomic_DNA"/>
</dbReference>
<reference evidence="3 4" key="1">
    <citation type="journal article" date="2014" name="PLoS Genet.">
        <title>Phylogenetically driven sequencing of extremely halophilic archaea reveals strategies for static and dynamic osmo-response.</title>
        <authorList>
            <person name="Becker E.A."/>
            <person name="Seitzer P.M."/>
            <person name="Tritt A."/>
            <person name="Larsen D."/>
            <person name="Krusor M."/>
            <person name="Yao A.I."/>
            <person name="Wu D."/>
            <person name="Madern D."/>
            <person name="Eisen J.A."/>
            <person name="Darling A.E."/>
            <person name="Facciotti M.T."/>
        </authorList>
    </citation>
    <scope>NUCLEOTIDE SEQUENCE [LARGE SCALE GENOMIC DNA]</scope>
    <source>
        <strain evidence="3 4">JCM 10990</strain>
    </source>
</reference>
<feature type="compositionally biased region" description="Acidic residues" evidence="1">
    <location>
        <begin position="161"/>
        <end position="180"/>
    </location>
</feature>
<evidence type="ECO:0000313" key="3">
    <source>
        <dbReference type="EMBL" id="ELZ06456.1"/>
    </source>
</evidence>
<evidence type="ECO:0000259" key="2">
    <source>
        <dbReference type="Pfam" id="PF18545"/>
    </source>
</evidence>
<dbReference type="Proteomes" id="UP000011693">
    <property type="component" value="Unassembled WGS sequence"/>
</dbReference>
<dbReference type="RefSeq" id="WP_006165581.1">
    <property type="nucleotide sequence ID" value="NZ_AOIN01000008.1"/>
</dbReference>
<evidence type="ECO:0000256" key="1">
    <source>
        <dbReference type="SAM" id="MobiDB-lite"/>
    </source>
</evidence>
<feature type="region of interest" description="Disordered" evidence="1">
    <location>
        <begin position="1"/>
        <end position="83"/>
    </location>
</feature>
<dbReference type="InterPro" id="IPR040624">
    <property type="entry name" value="HalOD1"/>
</dbReference>
<accession>M0B6C4</accession>
<dbReference type="Pfam" id="PF18545">
    <property type="entry name" value="HalOD1"/>
    <property type="match status" value="1"/>
</dbReference>
<feature type="domain" description="Halobacterial output" evidence="2">
    <location>
        <begin position="80"/>
        <end position="152"/>
    </location>
</feature>
<dbReference type="AlphaFoldDB" id="M0B6C4"/>
<proteinExistence type="predicted"/>
<dbReference type="OrthoDB" id="327217at2157"/>
<feature type="region of interest" description="Disordered" evidence="1">
    <location>
        <begin position="156"/>
        <end position="180"/>
    </location>
</feature>
<sequence length="180" mass="19072">MPSSDDTCDTDPGGQESADELNRGADLGAETETETETQTQTQTGTEPETKTGTATAPDVDSEPQSERDPLEYTTSFDPTADSPSEHVILTIAALTDIRPAQLPALAHVIDPDALDRVYEHATTKVDAGEQEVWFTYAGFDVGLHSSGTLTVRSATVTGTDTDVDADEDTDTDTDTDTTTA</sequence>
<feature type="compositionally biased region" description="Low complexity" evidence="1">
    <location>
        <begin position="36"/>
        <end position="56"/>
    </location>
</feature>